<dbReference type="EMBL" id="CP061079">
    <property type="protein sequence ID" value="QNR45671.1"/>
    <property type="molecule type" value="Genomic_DNA"/>
</dbReference>
<dbReference type="SUPFAM" id="SSF53187">
    <property type="entry name" value="Zn-dependent exopeptidases"/>
    <property type="match status" value="1"/>
</dbReference>
<feature type="binding site" evidence="3">
    <location>
        <position position="95"/>
    </location>
    <ligand>
        <name>Zn(2+)</name>
        <dbReference type="ChEBI" id="CHEBI:29105"/>
        <label>1</label>
    </ligand>
</feature>
<dbReference type="PANTHER" id="PTHR32494">
    <property type="entry name" value="ALLANTOATE DEIMINASE-RELATED"/>
    <property type="match status" value="1"/>
</dbReference>
<feature type="binding site" evidence="3">
    <location>
        <position position="202"/>
    </location>
    <ligand>
        <name>Zn(2+)</name>
        <dbReference type="ChEBI" id="CHEBI:29105"/>
        <label>1</label>
    </ligand>
</feature>
<dbReference type="Gene3D" id="3.40.630.10">
    <property type="entry name" value="Zn peptidases"/>
    <property type="match status" value="1"/>
</dbReference>
<dbReference type="PIRSF" id="PIRSF001235">
    <property type="entry name" value="Amidase_carbamoylase"/>
    <property type="match status" value="1"/>
</dbReference>
<dbReference type="InterPro" id="IPR011650">
    <property type="entry name" value="Peptidase_M20_dimer"/>
</dbReference>
<dbReference type="NCBIfam" id="NF009527">
    <property type="entry name" value="PRK12891.1"/>
    <property type="match status" value="1"/>
</dbReference>
<name>A0AAQ0AMQ9_9PSED</name>
<proteinExistence type="inferred from homology"/>
<evidence type="ECO:0000259" key="4">
    <source>
        <dbReference type="Pfam" id="PF07687"/>
    </source>
</evidence>
<reference evidence="5 6" key="1">
    <citation type="submission" date="2020-09" db="EMBL/GenBank/DDBJ databases">
        <title>The Genome Sequence of Pseudomonas chlororaphis strain Qlu-1 - A phenazine-derivative-producing strain.</title>
        <authorList>
            <person name="Li L."/>
            <person name="Liu K."/>
        </authorList>
    </citation>
    <scope>NUCLEOTIDE SEQUENCE [LARGE SCALE GENOMIC DNA]</scope>
    <source>
        <strain evidence="6">qlu-1</strain>
    </source>
</reference>
<feature type="binding site" evidence="3">
    <location>
        <position position="106"/>
    </location>
    <ligand>
        <name>Zn(2+)</name>
        <dbReference type="ChEBI" id="CHEBI:29105"/>
        <label>1</label>
    </ligand>
</feature>
<dbReference type="AlphaFoldDB" id="A0AAQ0AMQ9"/>
<dbReference type="GO" id="GO:0046872">
    <property type="term" value="F:metal ion binding"/>
    <property type="evidence" value="ECO:0007669"/>
    <property type="project" value="UniProtKB-KW"/>
</dbReference>
<dbReference type="Pfam" id="PF01546">
    <property type="entry name" value="Peptidase_M20"/>
    <property type="match status" value="1"/>
</dbReference>
<feature type="binding site" evidence="3">
    <location>
        <position position="106"/>
    </location>
    <ligand>
        <name>Zn(2+)</name>
        <dbReference type="ChEBI" id="CHEBI:29105"/>
        <label>2</label>
    </ligand>
</feature>
<comment type="cofactor">
    <cofactor evidence="3">
        <name>Zn(2+)</name>
        <dbReference type="ChEBI" id="CHEBI:29105"/>
    </cofactor>
    <text evidence="3">Binds 2 Zn(2+) ions per subunit.</text>
</comment>
<evidence type="ECO:0000256" key="1">
    <source>
        <dbReference type="ARBA" id="ARBA00006153"/>
    </source>
</evidence>
<evidence type="ECO:0000313" key="5">
    <source>
        <dbReference type="EMBL" id="QNR45671.1"/>
    </source>
</evidence>
<dbReference type="InterPro" id="IPR036264">
    <property type="entry name" value="Bact_exopeptidase_dim_dom"/>
</dbReference>
<dbReference type="GO" id="GO:0016813">
    <property type="term" value="F:hydrolase activity, acting on carbon-nitrogen (but not peptide) bonds, in linear amidines"/>
    <property type="evidence" value="ECO:0007669"/>
    <property type="project" value="InterPro"/>
</dbReference>
<dbReference type="Proteomes" id="UP000516316">
    <property type="component" value="Chromosome"/>
</dbReference>
<dbReference type="RefSeq" id="WP_101282791.1">
    <property type="nucleotide sequence ID" value="NZ_CP025309.1"/>
</dbReference>
<evidence type="ECO:0000256" key="2">
    <source>
        <dbReference type="ARBA" id="ARBA00022801"/>
    </source>
</evidence>
<evidence type="ECO:0000256" key="3">
    <source>
        <dbReference type="PIRSR" id="PIRSR001235-1"/>
    </source>
</evidence>
<dbReference type="NCBIfam" id="NF006769">
    <property type="entry name" value="PRK09290.1-3"/>
    <property type="match status" value="1"/>
</dbReference>
<dbReference type="Pfam" id="PF07687">
    <property type="entry name" value="M20_dimer"/>
    <property type="match status" value="1"/>
</dbReference>
<dbReference type="InterPro" id="IPR010158">
    <property type="entry name" value="Amidase_Cbmase"/>
</dbReference>
<dbReference type="NCBIfam" id="NF006771">
    <property type="entry name" value="PRK09290.1-5"/>
    <property type="match status" value="1"/>
</dbReference>
<protein>
    <submittedName>
        <fullName evidence="5">Zn-dependent hydrolase</fullName>
    </submittedName>
</protein>
<dbReference type="SUPFAM" id="SSF55031">
    <property type="entry name" value="Bacterial exopeptidase dimerisation domain"/>
    <property type="match status" value="1"/>
</dbReference>
<feature type="binding site" evidence="3">
    <location>
        <position position="141"/>
    </location>
    <ligand>
        <name>Zn(2+)</name>
        <dbReference type="ChEBI" id="CHEBI:29105"/>
        <label>2</label>
    </ligand>
</feature>
<keyword evidence="2 5" id="KW-0378">Hydrolase</keyword>
<keyword evidence="3" id="KW-0862">Zinc</keyword>
<comment type="similarity">
    <text evidence="1">Belongs to the peptidase M20 family.</text>
</comment>
<keyword evidence="3" id="KW-0479">Metal-binding</keyword>
<feature type="domain" description="Peptidase M20 dimerisation" evidence="4">
    <location>
        <begin position="224"/>
        <end position="323"/>
    </location>
</feature>
<sequence>MNSPIVSVPLLQDSAPLVNRERLWQSLMDLAQLGATAKGGVCRLALTDLDRQARDLFVRWCEEAGCSVSIDGIGNIFARRAGRNPQLPPVMTGSHIDTQPTGGKFDGCYGVMAGLEVIRTLNDLGLQTEAPIEVVVWTNEEGSRFPPCMMGSGVFAGKFDLGDTLRKQDEQGLSVGSELQRIGYAGSRAVLGHPVGAYFEAHIEQGPVLEDRQTTIGVVMGCLGQKWFDLTLTGVEAHAGPTPMHLRKDALVGAAQVISAVNRIAHEQQPHACGTVGCLSLHPGSRNVIPGQVQMTLDLRHLHANQLQAMVDEVRQVIEDTCQQHGLGFELTATADFPPLDFDPACVAAVRQGAEQLGLSHMDIVSGAGHDAIFVAELGPAGMIFVPCEGGISHNEIENAAPQDLADGCAVLLRAMVNAAQQTGAAA</sequence>
<dbReference type="CDD" id="cd03884">
    <property type="entry name" value="M20_bAS"/>
    <property type="match status" value="1"/>
</dbReference>
<dbReference type="PANTHER" id="PTHR32494:SF5">
    <property type="entry name" value="ALLANTOATE AMIDOHYDROLASE"/>
    <property type="match status" value="1"/>
</dbReference>
<dbReference type="NCBIfam" id="TIGR01879">
    <property type="entry name" value="hydantase"/>
    <property type="match status" value="1"/>
</dbReference>
<feature type="binding site" evidence="3">
    <location>
        <position position="394"/>
    </location>
    <ligand>
        <name>Zn(2+)</name>
        <dbReference type="ChEBI" id="CHEBI:29105"/>
        <label>2</label>
    </ligand>
</feature>
<dbReference type="InterPro" id="IPR002933">
    <property type="entry name" value="Peptidase_M20"/>
</dbReference>
<gene>
    <name evidence="5" type="ORF">HLB40_18500</name>
</gene>
<accession>A0AAQ0AMQ9</accession>
<evidence type="ECO:0000313" key="6">
    <source>
        <dbReference type="Proteomes" id="UP000516316"/>
    </source>
</evidence>
<organism evidence="5 6">
    <name type="scientific">Pseudomonas chlororaphis</name>
    <dbReference type="NCBI Taxonomy" id="587753"/>
    <lineage>
        <taxon>Bacteria</taxon>
        <taxon>Pseudomonadati</taxon>
        <taxon>Pseudomonadota</taxon>
        <taxon>Gammaproteobacteria</taxon>
        <taxon>Pseudomonadales</taxon>
        <taxon>Pseudomonadaceae</taxon>
        <taxon>Pseudomonas</taxon>
    </lineage>
</organism>
<dbReference type="Gene3D" id="3.30.70.360">
    <property type="match status" value="1"/>
</dbReference>